<name>A0A8T0GZV0_CERPU</name>
<gene>
    <name evidence="2" type="ORF">KC19_8G123300</name>
</gene>
<accession>A0A8T0GZV0</accession>
<dbReference type="EMBL" id="CM026429">
    <property type="protein sequence ID" value="KAG0564590.1"/>
    <property type="molecule type" value="Genomic_DNA"/>
</dbReference>
<keyword evidence="3" id="KW-1185">Reference proteome</keyword>
<reference evidence="2" key="1">
    <citation type="submission" date="2020-06" db="EMBL/GenBank/DDBJ databases">
        <title>WGS assembly of Ceratodon purpureus strain R40.</title>
        <authorList>
            <person name="Carey S.B."/>
            <person name="Jenkins J."/>
            <person name="Shu S."/>
            <person name="Lovell J.T."/>
            <person name="Sreedasyam A."/>
            <person name="Maumus F."/>
            <person name="Tiley G.P."/>
            <person name="Fernandez-Pozo N."/>
            <person name="Barry K."/>
            <person name="Chen C."/>
            <person name="Wang M."/>
            <person name="Lipzen A."/>
            <person name="Daum C."/>
            <person name="Saski C.A."/>
            <person name="Payton A.C."/>
            <person name="Mcbreen J.C."/>
            <person name="Conrad R.E."/>
            <person name="Kollar L.M."/>
            <person name="Olsson S."/>
            <person name="Huttunen S."/>
            <person name="Landis J.B."/>
            <person name="Wickett N.J."/>
            <person name="Johnson M.G."/>
            <person name="Rensing S.A."/>
            <person name="Grimwood J."/>
            <person name="Schmutz J."/>
            <person name="Mcdaniel S.F."/>
        </authorList>
    </citation>
    <scope>NUCLEOTIDE SEQUENCE</scope>
    <source>
        <strain evidence="2">R40</strain>
    </source>
</reference>
<protein>
    <submittedName>
        <fullName evidence="2">Uncharacterized protein</fullName>
    </submittedName>
</protein>
<dbReference type="AlphaFoldDB" id="A0A8T0GZV0"/>
<sequence length="124" mass="14385">MSGARLQWIARGPRLHLKLSRMSQKMRFFGPKVQDPSRAAKDAMLKLAREQHRRDACNARLQDLEKELQIFSEEFGSRLHDLRAFMKDEIFTTPDLRPFSESLSPHAAKSEGLEFHGQDIENIH</sequence>
<evidence type="ECO:0000313" key="3">
    <source>
        <dbReference type="Proteomes" id="UP000822688"/>
    </source>
</evidence>
<evidence type="ECO:0000256" key="1">
    <source>
        <dbReference type="SAM" id="Coils"/>
    </source>
</evidence>
<feature type="coiled-coil region" evidence="1">
    <location>
        <begin position="47"/>
        <end position="74"/>
    </location>
</feature>
<evidence type="ECO:0000313" key="2">
    <source>
        <dbReference type="EMBL" id="KAG0564590.1"/>
    </source>
</evidence>
<keyword evidence="1" id="KW-0175">Coiled coil</keyword>
<comment type="caution">
    <text evidence="2">The sequence shown here is derived from an EMBL/GenBank/DDBJ whole genome shotgun (WGS) entry which is preliminary data.</text>
</comment>
<proteinExistence type="predicted"/>
<organism evidence="2 3">
    <name type="scientific">Ceratodon purpureus</name>
    <name type="common">Fire moss</name>
    <name type="synonym">Dicranum purpureum</name>
    <dbReference type="NCBI Taxonomy" id="3225"/>
    <lineage>
        <taxon>Eukaryota</taxon>
        <taxon>Viridiplantae</taxon>
        <taxon>Streptophyta</taxon>
        <taxon>Embryophyta</taxon>
        <taxon>Bryophyta</taxon>
        <taxon>Bryophytina</taxon>
        <taxon>Bryopsida</taxon>
        <taxon>Dicranidae</taxon>
        <taxon>Pseudoditrichales</taxon>
        <taxon>Ditrichaceae</taxon>
        <taxon>Ceratodon</taxon>
    </lineage>
</organism>
<dbReference type="Proteomes" id="UP000822688">
    <property type="component" value="Chromosome 8"/>
</dbReference>